<keyword evidence="1" id="KW-1133">Transmembrane helix</keyword>
<evidence type="ECO:0000256" key="1">
    <source>
        <dbReference type="SAM" id="Phobius"/>
    </source>
</evidence>
<evidence type="ECO:0000313" key="2">
    <source>
        <dbReference type="EMBL" id="SFL55078.1"/>
    </source>
</evidence>
<keyword evidence="1" id="KW-0812">Transmembrane</keyword>
<dbReference type="Pfam" id="PF23933">
    <property type="entry name" value="DUF7269"/>
    <property type="match status" value="1"/>
</dbReference>
<dbReference type="InterPro" id="IPR055693">
    <property type="entry name" value="DUF7269"/>
</dbReference>
<dbReference type="Proteomes" id="UP000199607">
    <property type="component" value="Unassembled WGS sequence"/>
</dbReference>
<dbReference type="STRING" id="553466.SAMN04487950_4175"/>
<evidence type="ECO:0000313" key="3">
    <source>
        <dbReference type="Proteomes" id="UP000199607"/>
    </source>
</evidence>
<accession>A0A1I4IL70</accession>
<dbReference type="AlphaFoldDB" id="A0A1I4IL70"/>
<dbReference type="EMBL" id="FOTC01000008">
    <property type="protein sequence ID" value="SFL55078.1"/>
    <property type="molecule type" value="Genomic_DNA"/>
</dbReference>
<name>A0A1I4IL70_9EURY</name>
<proteinExistence type="predicted"/>
<dbReference type="RefSeq" id="WP_089872101.1">
    <property type="nucleotide sequence ID" value="NZ_FOTC01000008.1"/>
</dbReference>
<organism evidence="2 3">
    <name type="scientific">Halogranum rubrum</name>
    <dbReference type="NCBI Taxonomy" id="553466"/>
    <lineage>
        <taxon>Archaea</taxon>
        <taxon>Methanobacteriati</taxon>
        <taxon>Methanobacteriota</taxon>
        <taxon>Stenosarchaea group</taxon>
        <taxon>Halobacteria</taxon>
        <taxon>Halobacteriales</taxon>
        <taxon>Haloferacaceae</taxon>
    </lineage>
</organism>
<sequence length="197" mass="21144">MRDSLTRLVGAAGLVALVVALTTVLPADALDDAIAAVGNDYLVVAVVAGLGLLAAIGRFYAGRTSTIQQATMPDPERPVTVRPLGDEFDESLATTRIHVPVVGRAARRRLHADLRDVAIRTLCRVDHCSRAEALAHLERGDWTTDDDAATFLRTDRPPQPPLTTELAALLRGDPWFRMQASRTMEALLVVSNAGGES</sequence>
<protein>
    <submittedName>
        <fullName evidence="2">Uncharacterized protein</fullName>
    </submittedName>
</protein>
<keyword evidence="1" id="KW-0472">Membrane</keyword>
<gene>
    <name evidence="2" type="ORF">SAMN04487950_4175</name>
</gene>
<keyword evidence="3" id="KW-1185">Reference proteome</keyword>
<reference evidence="3" key="1">
    <citation type="submission" date="2016-10" db="EMBL/GenBank/DDBJ databases">
        <authorList>
            <person name="Varghese N."/>
            <person name="Submissions S."/>
        </authorList>
    </citation>
    <scope>NUCLEOTIDE SEQUENCE [LARGE SCALE GENOMIC DNA]</scope>
    <source>
        <strain evidence="3">CGMCC 1.7738</strain>
    </source>
</reference>
<feature type="transmembrane region" description="Helical" evidence="1">
    <location>
        <begin position="42"/>
        <end position="61"/>
    </location>
</feature>